<organism evidence="2 3">
    <name type="scientific">Paenibacillus agilis</name>
    <dbReference type="NCBI Taxonomy" id="3020863"/>
    <lineage>
        <taxon>Bacteria</taxon>
        <taxon>Bacillati</taxon>
        <taxon>Bacillota</taxon>
        <taxon>Bacilli</taxon>
        <taxon>Bacillales</taxon>
        <taxon>Paenibacillaceae</taxon>
        <taxon>Paenibacillus</taxon>
    </lineage>
</organism>
<evidence type="ECO:0000256" key="1">
    <source>
        <dbReference type="SAM" id="Phobius"/>
    </source>
</evidence>
<reference evidence="2 3" key="1">
    <citation type="submission" date="2019-07" db="EMBL/GenBank/DDBJ databases">
        <authorList>
            <person name="Kim J."/>
        </authorList>
    </citation>
    <scope>NUCLEOTIDE SEQUENCE [LARGE SCALE GENOMIC DNA]</scope>
    <source>
        <strain evidence="2 3">N4</strain>
    </source>
</reference>
<dbReference type="RefSeq" id="WP_144986612.1">
    <property type="nucleotide sequence ID" value="NZ_VNJK01000001.1"/>
</dbReference>
<feature type="transmembrane region" description="Helical" evidence="1">
    <location>
        <begin position="12"/>
        <end position="42"/>
    </location>
</feature>
<accession>A0A559IVW9</accession>
<feature type="transmembrane region" description="Helical" evidence="1">
    <location>
        <begin position="54"/>
        <end position="74"/>
    </location>
</feature>
<protein>
    <submittedName>
        <fullName evidence="2">Permease</fullName>
    </submittedName>
</protein>
<sequence length="136" mass="15561">MLYRTFGAIGYILVVVGMLTLALDWTSFTLSCIIAIAGLISLGIEENRAGKRHWLVKYVDYAPLVVLGFFYILVREQQSLAVWLLSAIIPLSALSGWYANHLARKPRFRSLRRIEDLIPETPGTKKEHHPHQHHRQ</sequence>
<evidence type="ECO:0000313" key="2">
    <source>
        <dbReference type="EMBL" id="TVX91780.1"/>
    </source>
</evidence>
<evidence type="ECO:0000313" key="3">
    <source>
        <dbReference type="Proteomes" id="UP000318102"/>
    </source>
</evidence>
<dbReference type="EMBL" id="VNJK01000001">
    <property type="protein sequence ID" value="TVX91780.1"/>
    <property type="molecule type" value="Genomic_DNA"/>
</dbReference>
<comment type="caution">
    <text evidence="2">The sequence shown here is derived from an EMBL/GenBank/DDBJ whole genome shotgun (WGS) entry which is preliminary data.</text>
</comment>
<gene>
    <name evidence="2" type="ORF">FPZ44_01125</name>
</gene>
<keyword evidence="1" id="KW-1133">Transmembrane helix</keyword>
<keyword evidence="3" id="KW-1185">Reference proteome</keyword>
<keyword evidence="1" id="KW-0472">Membrane</keyword>
<dbReference type="AlphaFoldDB" id="A0A559IVW9"/>
<dbReference type="OrthoDB" id="2615110at2"/>
<dbReference type="Proteomes" id="UP000318102">
    <property type="component" value="Unassembled WGS sequence"/>
</dbReference>
<name>A0A559IVW9_9BACL</name>
<proteinExistence type="predicted"/>
<keyword evidence="1" id="KW-0812">Transmembrane</keyword>
<feature type="transmembrane region" description="Helical" evidence="1">
    <location>
        <begin position="80"/>
        <end position="99"/>
    </location>
</feature>